<dbReference type="AlphaFoldDB" id="A0A0N4ZVE8"/>
<dbReference type="WBParaSite" id="PTRK_0001255250.1">
    <property type="protein sequence ID" value="PTRK_0001255250.1"/>
    <property type="gene ID" value="PTRK_0001255250"/>
</dbReference>
<sequence>MDNNELMEKVFSQFHIRKHIIQYVSSLSDLKIIALTNKFMLSCIAKQRYERKHYQDTVCYIFKLSNSSIIKCRNEAYDYEYHDLNNEKNFLLEQPKEYFEKVYKINILIDGNFNIDNELIMFINFLIELYENLICINILSLTNCNPQLLEIFSHINKNEKVHVISGLKIEDIFYYISEGRENLFNTLIGLKEIVFFNSNENIFNSSRIDIFKKFFQILNKELTLNFERVNIQNEKNFKIIAKLGFNYGIKLKVNGSNIFNQIYTTLNPQFSYSIQSFNFTFTNILQFVNIFRSIHLFKNLKSIALFFCNEFFTNIDEHEVKDNMKKFFKNIFLNNCNNIKDIYIDFEDTNTTPVKYLFIYQLINIFPKSIQILDLVSIENLSEDMGTKISTQMPNIEKLFLTNIISIDKNFLCNFKNIILLYLSEEHIIDIPNTIQTLLVRSYWNETFVTRNTISIVKTISISNDIVEQFHTEVKKIFKYSIGNYFSNHLYYYIYFQDILRWTSYLQYAFYHEEKYNSFHLHIIA</sequence>
<dbReference type="Proteomes" id="UP000038045">
    <property type="component" value="Unplaced"/>
</dbReference>
<proteinExistence type="predicted"/>
<name>A0A0N4ZVE8_PARTI</name>
<evidence type="ECO:0000313" key="2">
    <source>
        <dbReference type="WBParaSite" id="PTRK_0001255250.1"/>
    </source>
</evidence>
<evidence type="ECO:0000313" key="1">
    <source>
        <dbReference type="Proteomes" id="UP000038045"/>
    </source>
</evidence>
<reference evidence="2" key="1">
    <citation type="submission" date="2017-02" db="UniProtKB">
        <authorList>
            <consortium name="WormBaseParasite"/>
        </authorList>
    </citation>
    <scope>IDENTIFICATION</scope>
</reference>
<keyword evidence="1" id="KW-1185">Reference proteome</keyword>
<organism evidence="1 2">
    <name type="scientific">Parastrongyloides trichosuri</name>
    <name type="common">Possum-specific nematode worm</name>
    <dbReference type="NCBI Taxonomy" id="131310"/>
    <lineage>
        <taxon>Eukaryota</taxon>
        <taxon>Metazoa</taxon>
        <taxon>Ecdysozoa</taxon>
        <taxon>Nematoda</taxon>
        <taxon>Chromadorea</taxon>
        <taxon>Rhabditida</taxon>
        <taxon>Tylenchina</taxon>
        <taxon>Panagrolaimomorpha</taxon>
        <taxon>Strongyloidoidea</taxon>
        <taxon>Strongyloididae</taxon>
        <taxon>Parastrongyloides</taxon>
    </lineage>
</organism>
<accession>A0A0N4ZVE8</accession>
<protein>
    <submittedName>
        <fullName evidence="2">F-box domain-containing protein</fullName>
    </submittedName>
</protein>